<accession>A0AAD5U2I5</accession>
<evidence type="ECO:0000313" key="2">
    <source>
        <dbReference type="EMBL" id="KAJ3217595.1"/>
    </source>
</evidence>
<feature type="region of interest" description="Disordered" evidence="1">
    <location>
        <begin position="1"/>
        <end position="23"/>
    </location>
</feature>
<comment type="caution">
    <text evidence="2">The sequence shown here is derived from an EMBL/GenBank/DDBJ whole genome shotgun (WGS) entry which is preliminary data.</text>
</comment>
<keyword evidence="3" id="KW-1185">Reference proteome</keyword>
<feature type="region of interest" description="Disordered" evidence="1">
    <location>
        <begin position="177"/>
        <end position="200"/>
    </location>
</feature>
<protein>
    <submittedName>
        <fullName evidence="2">Uncharacterized protein</fullName>
    </submittedName>
</protein>
<evidence type="ECO:0000313" key="3">
    <source>
        <dbReference type="Proteomes" id="UP001211065"/>
    </source>
</evidence>
<name>A0AAD5U2I5_9FUNG</name>
<dbReference type="AlphaFoldDB" id="A0AAD5U2I5"/>
<evidence type="ECO:0000256" key="1">
    <source>
        <dbReference type="SAM" id="MobiDB-lite"/>
    </source>
</evidence>
<reference evidence="2" key="1">
    <citation type="submission" date="2020-05" db="EMBL/GenBank/DDBJ databases">
        <title>Phylogenomic resolution of chytrid fungi.</title>
        <authorList>
            <person name="Stajich J.E."/>
            <person name="Amses K."/>
            <person name="Simmons R."/>
            <person name="Seto K."/>
            <person name="Myers J."/>
            <person name="Bonds A."/>
            <person name="Quandt C.A."/>
            <person name="Barry K."/>
            <person name="Liu P."/>
            <person name="Grigoriev I."/>
            <person name="Longcore J.E."/>
            <person name="James T.Y."/>
        </authorList>
    </citation>
    <scope>NUCLEOTIDE SEQUENCE</scope>
    <source>
        <strain evidence="2">JEL0476</strain>
    </source>
</reference>
<sequence length="200" mass="23472">LNSTTQEFVSKPSKHNKNQKLENIYKEEYPSLIKKKKELDSQKYKEENDMLIEEAESFARILKLKNQDEEGSSNKSSLEEVDDGWQIVPQKPSKPKTLVIGPSTSVPKMQTKSLAQQHKNNPTSLTDIQKKNLKKVEKQKEMKKQLEILQEERLKQYRREQMNQKINELKQNDLQKQKKNLLSKNTTQNKNAFVDESIWS</sequence>
<feature type="non-terminal residue" evidence="2">
    <location>
        <position position="200"/>
    </location>
</feature>
<feature type="region of interest" description="Disordered" evidence="1">
    <location>
        <begin position="65"/>
        <end position="104"/>
    </location>
</feature>
<organism evidence="2 3">
    <name type="scientific">Clydaea vesicula</name>
    <dbReference type="NCBI Taxonomy" id="447962"/>
    <lineage>
        <taxon>Eukaryota</taxon>
        <taxon>Fungi</taxon>
        <taxon>Fungi incertae sedis</taxon>
        <taxon>Chytridiomycota</taxon>
        <taxon>Chytridiomycota incertae sedis</taxon>
        <taxon>Chytridiomycetes</taxon>
        <taxon>Lobulomycetales</taxon>
        <taxon>Lobulomycetaceae</taxon>
        <taxon>Clydaea</taxon>
    </lineage>
</organism>
<gene>
    <name evidence="2" type="ORF">HK099_005429</name>
</gene>
<dbReference type="EMBL" id="JADGJW010000420">
    <property type="protein sequence ID" value="KAJ3217595.1"/>
    <property type="molecule type" value="Genomic_DNA"/>
</dbReference>
<dbReference type="Proteomes" id="UP001211065">
    <property type="component" value="Unassembled WGS sequence"/>
</dbReference>
<proteinExistence type="predicted"/>